<evidence type="ECO:0000256" key="8">
    <source>
        <dbReference type="HAMAP-Rule" id="MF_00265"/>
    </source>
</evidence>
<evidence type="ECO:0000256" key="5">
    <source>
        <dbReference type="ARBA" id="ARBA00022801"/>
    </source>
</evidence>
<evidence type="ECO:0000256" key="6">
    <source>
        <dbReference type="ARBA" id="ARBA00022842"/>
    </source>
</evidence>
<keyword evidence="3 8" id="KW-0540">Nuclease</keyword>
<comment type="function">
    <text evidence="8">Toxic component of a toxin-antitoxin (TA) system. An RNase.</text>
</comment>
<dbReference type="HAMAP" id="MF_00265">
    <property type="entry name" value="VapC_Nob1"/>
    <property type="match status" value="1"/>
</dbReference>
<dbReference type="InterPro" id="IPR050556">
    <property type="entry name" value="Type_II_TA_system_RNase"/>
</dbReference>
<evidence type="ECO:0000256" key="2">
    <source>
        <dbReference type="ARBA" id="ARBA00022649"/>
    </source>
</evidence>
<dbReference type="Gene3D" id="3.40.50.1010">
    <property type="entry name" value="5'-nuclease"/>
    <property type="match status" value="1"/>
</dbReference>
<dbReference type="PANTHER" id="PTHR33653">
    <property type="entry name" value="RIBONUCLEASE VAPC2"/>
    <property type="match status" value="1"/>
</dbReference>
<feature type="binding site" evidence="8">
    <location>
        <position position="12"/>
    </location>
    <ligand>
        <name>Mg(2+)</name>
        <dbReference type="ChEBI" id="CHEBI:18420"/>
    </ligand>
</feature>
<keyword evidence="4 8" id="KW-0479">Metal-binding</keyword>
<feature type="binding site" evidence="8">
    <location>
        <position position="101"/>
    </location>
    <ligand>
        <name>Mg(2+)</name>
        <dbReference type="ChEBI" id="CHEBI:18420"/>
    </ligand>
</feature>
<evidence type="ECO:0000313" key="10">
    <source>
        <dbReference type="EMBL" id="GAA4387921.1"/>
    </source>
</evidence>
<comment type="similarity">
    <text evidence="7 8">Belongs to the PINc/VapC protein family.</text>
</comment>
<evidence type="ECO:0000313" key="11">
    <source>
        <dbReference type="Proteomes" id="UP001500635"/>
    </source>
</evidence>
<keyword evidence="11" id="KW-1185">Reference proteome</keyword>
<dbReference type="Pfam" id="PF01850">
    <property type="entry name" value="PIN"/>
    <property type="match status" value="1"/>
</dbReference>
<dbReference type="InterPro" id="IPR022907">
    <property type="entry name" value="VapC_family"/>
</dbReference>
<organism evidence="10 11">
    <name type="scientific">Tsukamurella soli</name>
    <dbReference type="NCBI Taxonomy" id="644556"/>
    <lineage>
        <taxon>Bacteria</taxon>
        <taxon>Bacillati</taxon>
        <taxon>Actinomycetota</taxon>
        <taxon>Actinomycetes</taxon>
        <taxon>Mycobacteriales</taxon>
        <taxon>Tsukamurellaceae</taxon>
        <taxon>Tsukamurella</taxon>
    </lineage>
</organism>
<dbReference type="InterPro" id="IPR002716">
    <property type="entry name" value="PIN_dom"/>
</dbReference>
<sequence>MTPDEPRRALLDTSVVIDYPAAQIADVADEVAVSAVTIAELQYGVAVASDPLTQMSRRRRVQTILDRFEVLSFDATTAEYYGALAGLVRQHGRNPRPRRMDLQIAASAVQHGLILLTRNGDDFTGLHSALAVIDLPDRP</sequence>
<keyword evidence="6 8" id="KW-0460">Magnesium</keyword>
<evidence type="ECO:0000256" key="1">
    <source>
        <dbReference type="ARBA" id="ARBA00001946"/>
    </source>
</evidence>
<dbReference type="Proteomes" id="UP001500635">
    <property type="component" value="Unassembled WGS sequence"/>
</dbReference>
<gene>
    <name evidence="8" type="primary">vapC</name>
    <name evidence="10" type="ORF">GCM10023147_12970</name>
</gene>
<keyword evidence="5 8" id="KW-0378">Hydrolase</keyword>
<name>A0ABP8JAS8_9ACTN</name>
<evidence type="ECO:0000259" key="9">
    <source>
        <dbReference type="Pfam" id="PF01850"/>
    </source>
</evidence>
<dbReference type="SUPFAM" id="SSF88723">
    <property type="entry name" value="PIN domain-like"/>
    <property type="match status" value="1"/>
</dbReference>
<protein>
    <recommendedName>
        <fullName evidence="8">Ribonuclease VapC</fullName>
        <shortName evidence="8">RNase VapC</shortName>
        <ecNumber evidence="8">3.1.-.-</ecNumber>
    </recommendedName>
    <alternativeName>
        <fullName evidence="8">Toxin VapC</fullName>
    </alternativeName>
</protein>
<feature type="domain" description="PIN" evidence="9">
    <location>
        <begin position="10"/>
        <end position="121"/>
    </location>
</feature>
<keyword evidence="8" id="KW-0800">Toxin</keyword>
<evidence type="ECO:0000256" key="4">
    <source>
        <dbReference type="ARBA" id="ARBA00022723"/>
    </source>
</evidence>
<evidence type="ECO:0000256" key="3">
    <source>
        <dbReference type="ARBA" id="ARBA00022722"/>
    </source>
</evidence>
<comment type="caution">
    <text evidence="10">The sequence shown here is derived from an EMBL/GenBank/DDBJ whole genome shotgun (WGS) entry which is preliminary data.</text>
</comment>
<dbReference type="InterPro" id="IPR029060">
    <property type="entry name" value="PIN-like_dom_sf"/>
</dbReference>
<dbReference type="PANTHER" id="PTHR33653:SF1">
    <property type="entry name" value="RIBONUCLEASE VAPC2"/>
    <property type="match status" value="1"/>
</dbReference>
<dbReference type="CDD" id="cd18732">
    <property type="entry name" value="PIN_MtVapC4-C5_like"/>
    <property type="match status" value="1"/>
</dbReference>
<evidence type="ECO:0000256" key="7">
    <source>
        <dbReference type="ARBA" id="ARBA00038093"/>
    </source>
</evidence>
<dbReference type="EC" id="3.1.-.-" evidence="8"/>
<reference evidence="11" key="1">
    <citation type="journal article" date="2019" name="Int. J. Syst. Evol. Microbiol.">
        <title>The Global Catalogue of Microorganisms (GCM) 10K type strain sequencing project: providing services to taxonomists for standard genome sequencing and annotation.</title>
        <authorList>
            <consortium name="The Broad Institute Genomics Platform"/>
            <consortium name="The Broad Institute Genome Sequencing Center for Infectious Disease"/>
            <person name="Wu L."/>
            <person name="Ma J."/>
        </authorList>
    </citation>
    <scope>NUCLEOTIDE SEQUENCE [LARGE SCALE GENOMIC DNA]</scope>
    <source>
        <strain evidence="11">JCM 17688</strain>
    </source>
</reference>
<keyword evidence="2 8" id="KW-1277">Toxin-antitoxin system</keyword>
<accession>A0ABP8JAS8</accession>
<proteinExistence type="inferred from homology"/>
<dbReference type="EMBL" id="BAABFR010000014">
    <property type="protein sequence ID" value="GAA4387921.1"/>
    <property type="molecule type" value="Genomic_DNA"/>
</dbReference>
<dbReference type="RefSeq" id="WP_344992600.1">
    <property type="nucleotide sequence ID" value="NZ_BAABFR010000014.1"/>
</dbReference>
<comment type="cofactor">
    <cofactor evidence="1 8">
        <name>Mg(2+)</name>
        <dbReference type="ChEBI" id="CHEBI:18420"/>
    </cofactor>
</comment>